<proteinExistence type="predicted"/>
<keyword evidence="3" id="KW-0614">Plasmid</keyword>
<sequence length="216" mass="23714">MFRGVRPALWARLLALYGGLVLALLAFAELAEDVYRHEGFPWDRALLAWFHGLRSPFLDGLAHLLTLSASLPAMALLAGGGLLWAFWRGLPWVRLLLVLGGSEALNLAGKLFFARPRPHLFPQLTPEHDFSFPSGHTMASLALVLGLFWLLEGNPKASRLVLLLGLPWALGVALSRLYLQVHYPSDVLAGWALTLAWFLGLRLILGRRDAAPRGGG</sequence>
<evidence type="ECO:0000313" key="3">
    <source>
        <dbReference type="EMBL" id="BCZ88034.1"/>
    </source>
</evidence>
<dbReference type="CDD" id="cd03392">
    <property type="entry name" value="PAP2_like_2"/>
    <property type="match status" value="1"/>
</dbReference>
<accession>A0AAD1KW53</accession>
<gene>
    <name evidence="3" type="ORF">TthAA11_22160</name>
</gene>
<dbReference type="SUPFAM" id="SSF48317">
    <property type="entry name" value="Acid phosphatase/Vanadium-dependent haloperoxidase"/>
    <property type="match status" value="1"/>
</dbReference>
<dbReference type="PANTHER" id="PTHR14969">
    <property type="entry name" value="SPHINGOSINE-1-PHOSPHATE PHOSPHOHYDROLASE"/>
    <property type="match status" value="1"/>
</dbReference>
<dbReference type="Gene3D" id="1.20.144.10">
    <property type="entry name" value="Phosphatidic acid phosphatase type 2/haloperoxidase"/>
    <property type="match status" value="1"/>
</dbReference>
<dbReference type="Pfam" id="PF01569">
    <property type="entry name" value="PAP2"/>
    <property type="match status" value="1"/>
</dbReference>
<feature type="transmembrane region" description="Helical" evidence="1">
    <location>
        <begin position="61"/>
        <end position="85"/>
    </location>
</feature>
<feature type="domain" description="Phosphatidic acid phosphatase type 2/haloperoxidase" evidence="2">
    <location>
        <begin position="93"/>
        <end position="202"/>
    </location>
</feature>
<evidence type="ECO:0000313" key="4">
    <source>
        <dbReference type="Proteomes" id="UP000825379"/>
    </source>
</evidence>
<keyword evidence="1" id="KW-0812">Transmembrane</keyword>
<dbReference type="PANTHER" id="PTHR14969:SF13">
    <property type="entry name" value="AT30094P"/>
    <property type="match status" value="1"/>
</dbReference>
<evidence type="ECO:0000256" key="1">
    <source>
        <dbReference type="SAM" id="Phobius"/>
    </source>
</evidence>
<dbReference type="Proteomes" id="UP000825379">
    <property type="component" value="Plasmid pAA1-1b"/>
</dbReference>
<dbReference type="InterPro" id="IPR036938">
    <property type="entry name" value="PAP2/HPO_sf"/>
</dbReference>
<dbReference type="SMART" id="SM00014">
    <property type="entry name" value="acidPPc"/>
    <property type="match status" value="1"/>
</dbReference>
<feature type="transmembrane region" description="Helical" evidence="1">
    <location>
        <begin position="187"/>
        <end position="205"/>
    </location>
</feature>
<protein>
    <recommendedName>
        <fullName evidence="2">Phosphatidic acid phosphatase type 2/haloperoxidase domain-containing protein</fullName>
    </recommendedName>
</protein>
<keyword evidence="1" id="KW-1133">Transmembrane helix</keyword>
<feature type="transmembrane region" description="Helical" evidence="1">
    <location>
        <begin position="133"/>
        <end position="151"/>
    </location>
</feature>
<dbReference type="RefSeq" id="WP_143587132.1">
    <property type="nucleotide sequence ID" value="NZ_AP019793.1"/>
</dbReference>
<evidence type="ECO:0000259" key="2">
    <source>
        <dbReference type="SMART" id="SM00014"/>
    </source>
</evidence>
<keyword evidence="1" id="KW-0472">Membrane</keyword>
<organism evidence="3 4">
    <name type="scientific">Thermus thermophilus</name>
    <dbReference type="NCBI Taxonomy" id="274"/>
    <lineage>
        <taxon>Bacteria</taxon>
        <taxon>Thermotogati</taxon>
        <taxon>Deinococcota</taxon>
        <taxon>Deinococci</taxon>
        <taxon>Thermales</taxon>
        <taxon>Thermaceae</taxon>
        <taxon>Thermus</taxon>
    </lineage>
</organism>
<dbReference type="EMBL" id="AP024927">
    <property type="protein sequence ID" value="BCZ88034.1"/>
    <property type="molecule type" value="Genomic_DNA"/>
</dbReference>
<feature type="transmembrane region" description="Helical" evidence="1">
    <location>
        <begin position="92"/>
        <end position="113"/>
    </location>
</feature>
<dbReference type="InterPro" id="IPR000326">
    <property type="entry name" value="PAP2/HPO"/>
</dbReference>
<name>A0AAD1KW53_THETH</name>
<reference evidence="3" key="1">
    <citation type="submission" date="2021-07" db="EMBL/GenBank/DDBJ databases">
        <title>Complete genome sequences of four Thermus thermophilus strains isolated from Arima Hot Spring in Japan.</title>
        <authorList>
            <person name="Tomariguchi N."/>
            <person name="Ueno Y."/>
            <person name="Miyazaki K."/>
        </authorList>
    </citation>
    <scope>NUCLEOTIDE SEQUENCE</scope>
    <source>
        <strain evidence="3">AA1-1</strain>
        <plasmid evidence="3">pAA1-1b</plasmid>
    </source>
</reference>
<geneLocation type="plasmid" evidence="3 4">
    <name>pAA1-1b</name>
</geneLocation>
<dbReference type="AlphaFoldDB" id="A0AAD1KW53"/>
<feature type="transmembrane region" description="Helical" evidence="1">
    <location>
        <begin position="160"/>
        <end position="181"/>
    </location>
</feature>